<dbReference type="Proteomes" id="UP001297422">
    <property type="component" value="Unassembled WGS sequence"/>
</dbReference>
<gene>
    <name evidence="1" type="ORF">LIQ10_01570</name>
</gene>
<reference evidence="1" key="1">
    <citation type="submission" date="2021-10" db="EMBL/GenBank/DDBJ databases">
        <title>Collection of gut derived symbiotic bacterial strains cultured from healthy donors.</title>
        <authorList>
            <person name="Lin H."/>
            <person name="Littmann E."/>
            <person name="Claire K."/>
            <person name="Pamer E."/>
        </authorList>
    </citation>
    <scope>NUCLEOTIDE SEQUENCE</scope>
    <source>
        <strain evidence="1">MSK.23.4</strain>
    </source>
</reference>
<dbReference type="RefSeq" id="WP_158574746.1">
    <property type="nucleotide sequence ID" value="NZ_JAAIMT010000083.1"/>
</dbReference>
<dbReference type="EMBL" id="JAJBNC010000002">
    <property type="protein sequence ID" value="MCB5492431.1"/>
    <property type="molecule type" value="Genomic_DNA"/>
</dbReference>
<organism evidence="1 2">
    <name type="scientific">Mediterraneibacter gnavus</name>
    <name type="common">Ruminococcus gnavus</name>
    <dbReference type="NCBI Taxonomy" id="33038"/>
    <lineage>
        <taxon>Bacteria</taxon>
        <taxon>Bacillati</taxon>
        <taxon>Bacillota</taxon>
        <taxon>Clostridia</taxon>
        <taxon>Lachnospirales</taxon>
        <taxon>Lachnospiraceae</taxon>
        <taxon>Mediterraneibacter</taxon>
    </lineage>
</organism>
<comment type="caution">
    <text evidence="1">The sequence shown here is derived from an EMBL/GenBank/DDBJ whole genome shotgun (WGS) entry which is preliminary data.</text>
</comment>
<dbReference type="AlphaFoldDB" id="A0AAJ1AU91"/>
<evidence type="ECO:0000313" key="2">
    <source>
        <dbReference type="Proteomes" id="UP001297422"/>
    </source>
</evidence>
<proteinExistence type="predicted"/>
<accession>A0AAJ1AU91</accession>
<sequence length="50" mass="5990">MTDREKEAFIGGIEFARDWNLDIPPDDLRLYERLIQERTKKENEQSHIDG</sequence>
<name>A0AAJ1AU91_MEDGN</name>
<protein>
    <submittedName>
        <fullName evidence="1">Uncharacterized protein</fullName>
    </submittedName>
</protein>
<evidence type="ECO:0000313" key="1">
    <source>
        <dbReference type="EMBL" id="MCB5492431.1"/>
    </source>
</evidence>